<sequence length="142" mass="15020">MAFKCSSNTLAASRVGGGGGGWNPAGLGPQLREKGKNRSGLWSTKLPAFSTASVVEGCGTADWLIALLARPSEIAILARYPQDPKLCHTSSSGCVPFGDSPGFPSFSTTAVNFKAFRPPPWHSQLFLFTLPSLEMHLTLALV</sequence>
<protein>
    <submittedName>
        <fullName evidence="1">Uncharacterized protein</fullName>
    </submittedName>
</protein>
<dbReference type="AlphaFoldDB" id="A0A6B0RFC0"/>
<gene>
    <name evidence="1" type="ORF">E5288_WYG003359</name>
</gene>
<dbReference type="Proteomes" id="UP000322234">
    <property type="component" value="Unassembled WGS sequence"/>
</dbReference>
<keyword evidence="2" id="KW-1185">Reference proteome</keyword>
<name>A0A6B0RFC0_9CETA</name>
<organism evidence="1 2">
    <name type="scientific">Bos mutus</name>
    <name type="common">wild yak</name>
    <dbReference type="NCBI Taxonomy" id="72004"/>
    <lineage>
        <taxon>Eukaryota</taxon>
        <taxon>Metazoa</taxon>
        <taxon>Chordata</taxon>
        <taxon>Craniata</taxon>
        <taxon>Vertebrata</taxon>
        <taxon>Euteleostomi</taxon>
        <taxon>Mammalia</taxon>
        <taxon>Eutheria</taxon>
        <taxon>Laurasiatheria</taxon>
        <taxon>Artiodactyla</taxon>
        <taxon>Ruminantia</taxon>
        <taxon>Pecora</taxon>
        <taxon>Bovidae</taxon>
        <taxon>Bovinae</taxon>
        <taxon>Bos</taxon>
    </lineage>
</organism>
<proteinExistence type="predicted"/>
<dbReference type="EMBL" id="VBQZ03000048">
    <property type="protein sequence ID" value="MXQ88685.1"/>
    <property type="molecule type" value="Genomic_DNA"/>
</dbReference>
<accession>A0A6B0RFC0</accession>
<evidence type="ECO:0000313" key="2">
    <source>
        <dbReference type="Proteomes" id="UP000322234"/>
    </source>
</evidence>
<comment type="caution">
    <text evidence="1">The sequence shown here is derived from an EMBL/GenBank/DDBJ whole genome shotgun (WGS) entry which is preliminary data.</text>
</comment>
<evidence type="ECO:0000313" key="1">
    <source>
        <dbReference type="EMBL" id="MXQ88685.1"/>
    </source>
</evidence>
<reference evidence="1" key="1">
    <citation type="submission" date="2019-10" db="EMBL/GenBank/DDBJ databases">
        <title>The sequence and de novo assembly of the wild yak genome.</title>
        <authorList>
            <person name="Liu Y."/>
        </authorList>
    </citation>
    <scope>NUCLEOTIDE SEQUENCE [LARGE SCALE GENOMIC DNA]</scope>
    <source>
        <strain evidence="1">WY2019</strain>
    </source>
</reference>